<evidence type="ECO:0000259" key="7">
    <source>
        <dbReference type="PROSITE" id="PS50873"/>
    </source>
</evidence>
<dbReference type="SUPFAM" id="SSF48113">
    <property type="entry name" value="Heme-dependent peroxidases"/>
    <property type="match status" value="1"/>
</dbReference>
<organism evidence="8 9">
    <name type="scientific">Chlorella ohadii</name>
    <dbReference type="NCBI Taxonomy" id="2649997"/>
    <lineage>
        <taxon>Eukaryota</taxon>
        <taxon>Viridiplantae</taxon>
        <taxon>Chlorophyta</taxon>
        <taxon>core chlorophytes</taxon>
        <taxon>Trebouxiophyceae</taxon>
        <taxon>Chlorellales</taxon>
        <taxon>Chlorellaceae</taxon>
        <taxon>Chlorella clade</taxon>
        <taxon>Chlorella</taxon>
    </lineage>
</organism>
<dbReference type="PROSITE" id="PS50873">
    <property type="entry name" value="PEROXIDASE_4"/>
    <property type="match status" value="1"/>
</dbReference>
<protein>
    <recommendedName>
        <fullName evidence="7">Plant heme peroxidase family profile domain-containing protein</fullName>
    </recommendedName>
</protein>
<sequence>MRTAALQPRRLLQTHQGLQRRILHTGRACLRAMAAPRDTAGCPFLAGVLGSMPTNPMDAPAPARPWTPPPMSDASSCTAEEYEAIARELVQVAQQTEGLPKLFRLGFHTSGHWSAQGRTGGPNGGWHRFPVDYESPKNAGLKPTILALTQLKERHPRITWADLATFGAAVAVEAGGGPPIAWYPGRRDALGPGPSHPPFSQRLAPGDYSPSGVMDFYTNMGMSVREAVVLNAGGHSMGGADKDGSGWDGSFTPFDDSWPTPANKHLLDLLRYGWTTEVVEETSRVQDTTYTTEGGAAVIRFPTDMAIRTACAFSYWAVAYARNEAAFVKDFQRAFQRMLQLGAGETWEVDQSYQWKGLKGDFEGFGPSIAPHLDTEDIPAGAPGAPGSAEHQAFLAGLAQQLADPSRPLASALRSWLPGPPDLPFRCRYNLACGRHLAGTVSWIGLASLLLFWLRFPEPPGGTLAKAFMGTQAAVFIAELLWRRCSVLQPGATRYARWREALVAVLRLNEGLLGSRCLWAKVYLEEVGPGSSGTGWAGMLRHAMLLINGSGVVVRLMIWATPMRISWALPLHVLMAAALIPRFPECCATPALASPAAQQLSQRAYRLLGALRFSLLLPDSLPRLDPAGECTVLMTFTHIALGLVLPALIGTLCNLRHLTIHDPYDEADSYSPLTQLPLHTLELLGCVQVVPDCLPALTTLQSLAVDGTNMQSEDEAAVAAGLTLALLQLVQLTRLELAVWSPGPLASLTALTSLRRLCWWATPDAGAALPHGRWLQQLQTFAAPVSLVVHSLPALEGAHSLEQLYPYPEQESQDVQLRSIIRWAAQHPAPQLLLLGDRSLNARLWPEIVEATRLRPSLHIVPSKIVSHGF</sequence>
<dbReference type="Pfam" id="PF00141">
    <property type="entry name" value="peroxidase"/>
    <property type="match status" value="1"/>
</dbReference>
<dbReference type="GO" id="GO:0004601">
    <property type="term" value="F:peroxidase activity"/>
    <property type="evidence" value="ECO:0007669"/>
    <property type="project" value="UniProtKB-KW"/>
</dbReference>
<reference evidence="8" key="1">
    <citation type="submission" date="2020-11" db="EMBL/GenBank/DDBJ databases">
        <title>Chlorella ohadii genome sequencing and assembly.</title>
        <authorList>
            <person name="Murik O."/>
            <person name="Treves H."/>
            <person name="Kedem I."/>
            <person name="Shotland Y."/>
            <person name="Kaplan A."/>
        </authorList>
    </citation>
    <scope>NUCLEOTIDE SEQUENCE</scope>
    <source>
        <strain evidence="8">1</strain>
    </source>
</reference>
<dbReference type="AlphaFoldDB" id="A0AAD5DNF6"/>
<accession>A0AAD5DNF6</accession>
<keyword evidence="4" id="KW-0560">Oxidoreductase</keyword>
<dbReference type="PRINTS" id="PR00459">
    <property type="entry name" value="ASPEROXIDASE"/>
</dbReference>
<keyword evidence="1" id="KW-0575">Peroxidase</keyword>
<dbReference type="Gene3D" id="1.10.420.10">
    <property type="entry name" value="Peroxidase, domain 2"/>
    <property type="match status" value="1"/>
</dbReference>
<dbReference type="SUPFAM" id="SSF52047">
    <property type="entry name" value="RNI-like"/>
    <property type="match status" value="1"/>
</dbReference>
<keyword evidence="5" id="KW-0408">Iron</keyword>
<dbReference type="EMBL" id="JADXDR010000112">
    <property type="protein sequence ID" value="KAI7838935.1"/>
    <property type="molecule type" value="Genomic_DNA"/>
</dbReference>
<dbReference type="GO" id="GO:0000302">
    <property type="term" value="P:response to reactive oxygen species"/>
    <property type="evidence" value="ECO:0007669"/>
    <property type="project" value="TreeGrafter"/>
</dbReference>
<dbReference type="GO" id="GO:0046872">
    <property type="term" value="F:metal ion binding"/>
    <property type="evidence" value="ECO:0007669"/>
    <property type="project" value="UniProtKB-KW"/>
</dbReference>
<evidence type="ECO:0000256" key="6">
    <source>
        <dbReference type="RuleBase" id="RU004241"/>
    </source>
</evidence>
<dbReference type="GO" id="GO:0020037">
    <property type="term" value="F:heme binding"/>
    <property type="evidence" value="ECO:0007669"/>
    <property type="project" value="InterPro"/>
</dbReference>
<evidence type="ECO:0000313" key="9">
    <source>
        <dbReference type="Proteomes" id="UP001205105"/>
    </source>
</evidence>
<evidence type="ECO:0000256" key="3">
    <source>
        <dbReference type="ARBA" id="ARBA00022723"/>
    </source>
</evidence>
<comment type="similarity">
    <text evidence="6">Belongs to the peroxidase family.</text>
</comment>
<dbReference type="InterPro" id="IPR010255">
    <property type="entry name" value="Haem_peroxidase_sf"/>
</dbReference>
<dbReference type="GO" id="GO:0034599">
    <property type="term" value="P:cellular response to oxidative stress"/>
    <property type="evidence" value="ECO:0007669"/>
    <property type="project" value="InterPro"/>
</dbReference>
<name>A0AAD5DNF6_9CHLO</name>
<evidence type="ECO:0000313" key="8">
    <source>
        <dbReference type="EMBL" id="KAI7838935.1"/>
    </source>
</evidence>
<comment type="caution">
    <text evidence="8">The sequence shown here is derived from an EMBL/GenBank/DDBJ whole genome shotgun (WGS) entry which is preliminary data.</text>
</comment>
<evidence type="ECO:0000256" key="4">
    <source>
        <dbReference type="ARBA" id="ARBA00023002"/>
    </source>
</evidence>
<dbReference type="PRINTS" id="PR00458">
    <property type="entry name" value="PEROXIDASE"/>
</dbReference>
<dbReference type="PANTHER" id="PTHR31356">
    <property type="entry name" value="THYLAKOID LUMENAL 29 KDA PROTEIN, CHLOROPLASTIC-RELATED"/>
    <property type="match status" value="1"/>
</dbReference>
<keyword evidence="2" id="KW-0349">Heme</keyword>
<evidence type="ECO:0000256" key="5">
    <source>
        <dbReference type="ARBA" id="ARBA00023004"/>
    </source>
</evidence>
<dbReference type="InterPro" id="IPR002016">
    <property type="entry name" value="Haem_peroxidase"/>
</dbReference>
<dbReference type="PANTHER" id="PTHR31356:SF36">
    <property type="entry name" value="L-ASCORBATE PEROXIDASE 3"/>
    <property type="match status" value="1"/>
</dbReference>
<evidence type="ECO:0000256" key="1">
    <source>
        <dbReference type="ARBA" id="ARBA00022559"/>
    </source>
</evidence>
<dbReference type="InterPro" id="IPR002207">
    <property type="entry name" value="Peroxidase_I"/>
</dbReference>
<keyword evidence="3" id="KW-0479">Metal-binding</keyword>
<keyword evidence="9" id="KW-1185">Reference proteome</keyword>
<dbReference type="Proteomes" id="UP001205105">
    <property type="component" value="Unassembled WGS sequence"/>
</dbReference>
<dbReference type="GO" id="GO:0042744">
    <property type="term" value="P:hydrogen peroxide catabolic process"/>
    <property type="evidence" value="ECO:0007669"/>
    <property type="project" value="TreeGrafter"/>
</dbReference>
<gene>
    <name evidence="8" type="ORF">COHA_007295</name>
</gene>
<evidence type="ECO:0000256" key="2">
    <source>
        <dbReference type="ARBA" id="ARBA00022617"/>
    </source>
</evidence>
<dbReference type="InterPro" id="IPR044831">
    <property type="entry name" value="Ccp1-like"/>
</dbReference>
<feature type="domain" description="Plant heme peroxidase family profile" evidence="7">
    <location>
        <begin position="161"/>
        <end position="349"/>
    </location>
</feature>
<dbReference type="Gene3D" id="1.10.520.10">
    <property type="match status" value="1"/>
</dbReference>
<proteinExistence type="inferred from homology"/>